<dbReference type="InterPro" id="IPR012816">
    <property type="entry name" value="NADAR"/>
</dbReference>
<dbReference type="InterPro" id="IPR056056">
    <property type="entry name" value="DUF7639"/>
</dbReference>
<dbReference type="SUPFAM" id="SSF143990">
    <property type="entry name" value="YbiA-like"/>
    <property type="match status" value="1"/>
</dbReference>
<feature type="domain" description="DUF7639" evidence="6">
    <location>
        <begin position="112"/>
        <end position="202"/>
    </location>
</feature>
<keyword evidence="8" id="KW-1185">Reference proteome</keyword>
<dbReference type="OrthoDB" id="643483at2"/>
<accession>A0A5C4IZT1</accession>
<dbReference type="Proteomes" id="UP000309174">
    <property type="component" value="Unassembled WGS sequence"/>
</dbReference>
<evidence type="ECO:0000256" key="1">
    <source>
        <dbReference type="ARBA" id="ARBA00000022"/>
    </source>
</evidence>
<gene>
    <name evidence="7" type="ORF">ETD83_38185</name>
</gene>
<evidence type="ECO:0000259" key="5">
    <source>
        <dbReference type="Pfam" id="PF24644"/>
    </source>
</evidence>
<comment type="caution">
    <text evidence="7">The sequence shown here is derived from an EMBL/GenBank/DDBJ whole genome shotgun (WGS) entry which is preliminary data.</text>
</comment>
<comment type="catalytic activity">
    <reaction evidence="2">
        <text>2,5-diamino-6-hydroxy-4-(5-phosphoribosylamino)-pyrimidine + H2O = 2,5,6-triamino-4-hydroxypyrimidine + D-ribose 5-phosphate</text>
        <dbReference type="Rhea" id="RHEA:23436"/>
        <dbReference type="ChEBI" id="CHEBI:15377"/>
        <dbReference type="ChEBI" id="CHEBI:58614"/>
        <dbReference type="ChEBI" id="CHEBI:78346"/>
        <dbReference type="ChEBI" id="CHEBI:137796"/>
    </reaction>
</comment>
<evidence type="ECO:0000313" key="8">
    <source>
        <dbReference type="Proteomes" id="UP000309174"/>
    </source>
</evidence>
<sequence length="388" mass="43682">MPWNRPTHRLVDGERIDGSWCHVWVKGHSGYHVTDLFAYADGLLSCQETMDLQGLRRRLESGKIALTDPGRPAPERPEPVPRWTARYPEPLTNEGFLGEVADEIEALNGRPTTSDLCWDAIKRYQGEPVEANRLLVRDAYLAIPPHRRVFVLGDMDRQDIPLRKLTTDIGEPVCGDGPIATPEMHADVLEYFDSGDRGVRESREHLAVLHADDPAPPGAPTITLHERLNPPAEPPEQLDLFALRNEFPAPFTYNDQTYPTIIHGYWALAAADRPDHDRIQESATVREAHELGGRCTLRPDWPLIRTAVMTALLRAKFTQHPELAEILLSTADARISYTGYSESPFWTDRGPGKGRNWTGRLLELTRAELHTPTPTDRTSSPQSFSPHR</sequence>
<evidence type="ECO:0000256" key="2">
    <source>
        <dbReference type="ARBA" id="ARBA00000751"/>
    </source>
</evidence>
<evidence type="ECO:0000256" key="3">
    <source>
        <dbReference type="SAM" id="MobiDB-lite"/>
    </source>
</evidence>
<feature type="compositionally biased region" description="Polar residues" evidence="3">
    <location>
        <begin position="372"/>
        <end position="388"/>
    </location>
</feature>
<feature type="domain" description="DUF7638" evidence="5">
    <location>
        <begin position="6"/>
        <end position="111"/>
    </location>
</feature>
<dbReference type="InterPro" id="IPR037238">
    <property type="entry name" value="YbiA-like_sf"/>
</dbReference>
<dbReference type="InterPro" id="IPR056055">
    <property type="entry name" value="DUF7638"/>
</dbReference>
<comment type="catalytic activity">
    <reaction evidence="1">
        <text>5-amino-6-(5-phospho-D-ribosylamino)uracil + H2O = 5,6-diaminouracil + D-ribose 5-phosphate</text>
        <dbReference type="Rhea" id="RHEA:55020"/>
        <dbReference type="ChEBI" id="CHEBI:15377"/>
        <dbReference type="ChEBI" id="CHEBI:46252"/>
        <dbReference type="ChEBI" id="CHEBI:58453"/>
        <dbReference type="ChEBI" id="CHEBI:78346"/>
    </reaction>
</comment>
<dbReference type="Gene3D" id="1.10.357.40">
    <property type="entry name" value="YbiA-like"/>
    <property type="match status" value="1"/>
</dbReference>
<evidence type="ECO:0000259" key="6">
    <source>
        <dbReference type="Pfam" id="PF24645"/>
    </source>
</evidence>
<evidence type="ECO:0000313" key="7">
    <source>
        <dbReference type="EMBL" id="TMQ89814.1"/>
    </source>
</evidence>
<dbReference type="Pfam" id="PF08719">
    <property type="entry name" value="NADAR"/>
    <property type="match status" value="1"/>
</dbReference>
<organism evidence="7 8">
    <name type="scientific">Actinomadura soli</name>
    <dbReference type="NCBI Taxonomy" id="2508997"/>
    <lineage>
        <taxon>Bacteria</taxon>
        <taxon>Bacillati</taxon>
        <taxon>Actinomycetota</taxon>
        <taxon>Actinomycetes</taxon>
        <taxon>Streptosporangiales</taxon>
        <taxon>Thermomonosporaceae</taxon>
        <taxon>Actinomadura</taxon>
    </lineage>
</organism>
<protein>
    <submittedName>
        <fullName evidence="7">NADAR family protein</fullName>
    </submittedName>
</protein>
<feature type="domain" description="NADAR" evidence="4">
    <location>
        <begin position="248"/>
        <end position="369"/>
    </location>
</feature>
<dbReference type="AlphaFoldDB" id="A0A5C4IZT1"/>
<dbReference type="EMBL" id="VCKW01000365">
    <property type="protein sequence ID" value="TMQ89814.1"/>
    <property type="molecule type" value="Genomic_DNA"/>
</dbReference>
<proteinExistence type="predicted"/>
<evidence type="ECO:0000259" key="4">
    <source>
        <dbReference type="Pfam" id="PF08719"/>
    </source>
</evidence>
<name>A0A5C4IZT1_9ACTN</name>
<dbReference type="CDD" id="cd15457">
    <property type="entry name" value="NADAR"/>
    <property type="match status" value="1"/>
</dbReference>
<feature type="region of interest" description="Disordered" evidence="3">
    <location>
        <begin position="366"/>
        <end position="388"/>
    </location>
</feature>
<reference evidence="7 8" key="1">
    <citation type="submission" date="2019-05" db="EMBL/GenBank/DDBJ databases">
        <title>Draft genome sequence of Actinomadura sp. 14C53.</title>
        <authorList>
            <person name="Saricaoglu S."/>
            <person name="Isik K."/>
        </authorList>
    </citation>
    <scope>NUCLEOTIDE SEQUENCE [LARGE SCALE GENOMIC DNA]</scope>
    <source>
        <strain evidence="7 8">14C53</strain>
    </source>
</reference>
<dbReference type="Pfam" id="PF24645">
    <property type="entry name" value="DUF7639"/>
    <property type="match status" value="1"/>
</dbReference>
<dbReference type="RefSeq" id="WP_138650070.1">
    <property type="nucleotide sequence ID" value="NZ_VCKW01000365.1"/>
</dbReference>
<dbReference type="Pfam" id="PF24644">
    <property type="entry name" value="DUF7638"/>
    <property type="match status" value="1"/>
</dbReference>